<organism evidence="1 2">
    <name type="scientific">Candidatus Magasanikbacteria bacterium RIFCSPHIGHO2_01_FULL_47_8</name>
    <dbReference type="NCBI Taxonomy" id="1798673"/>
    <lineage>
        <taxon>Bacteria</taxon>
        <taxon>Candidatus Magasanikiibacteriota</taxon>
    </lineage>
</organism>
<dbReference type="Proteomes" id="UP000177953">
    <property type="component" value="Unassembled WGS sequence"/>
</dbReference>
<dbReference type="AlphaFoldDB" id="A0A1F6MBU0"/>
<name>A0A1F6MBU0_9BACT</name>
<evidence type="ECO:0000313" key="2">
    <source>
        <dbReference type="Proteomes" id="UP000177953"/>
    </source>
</evidence>
<protein>
    <submittedName>
        <fullName evidence="1">Uncharacterized protein</fullName>
    </submittedName>
</protein>
<dbReference type="EMBL" id="MFPU01000065">
    <property type="protein sequence ID" value="OGH69127.1"/>
    <property type="molecule type" value="Genomic_DNA"/>
</dbReference>
<evidence type="ECO:0000313" key="1">
    <source>
        <dbReference type="EMBL" id="OGH69127.1"/>
    </source>
</evidence>
<gene>
    <name evidence="1" type="ORF">A2754_01990</name>
</gene>
<accession>A0A1F6MBU0</accession>
<sequence>MFVASPFEALNYETANETSPQPLLCGGEEAISSLLRKGESAERGLDNRFVIQTSEKENNYQHPPF</sequence>
<comment type="caution">
    <text evidence="1">The sequence shown here is derived from an EMBL/GenBank/DDBJ whole genome shotgun (WGS) entry which is preliminary data.</text>
</comment>
<reference evidence="1 2" key="1">
    <citation type="journal article" date="2016" name="Nat. Commun.">
        <title>Thousands of microbial genomes shed light on interconnected biogeochemical processes in an aquifer system.</title>
        <authorList>
            <person name="Anantharaman K."/>
            <person name="Brown C.T."/>
            <person name="Hug L.A."/>
            <person name="Sharon I."/>
            <person name="Castelle C.J."/>
            <person name="Probst A.J."/>
            <person name="Thomas B.C."/>
            <person name="Singh A."/>
            <person name="Wilkins M.J."/>
            <person name="Karaoz U."/>
            <person name="Brodie E.L."/>
            <person name="Williams K.H."/>
            <person name="Hubbard S.S."/>
            <person name="Banfield J.F."/>
        </authorList>
    </citation>
    <scope>NUCLEOTIDE SEQUENCE [LARGE SCALE GENOMIC DNA]</scope>
</reference>
<proteinExistence type="predicted"/>